<proteinExistence type="predicted"/>
<evidence type="ECO:0000313" key="2">
    <source>
        <dbReference type="Proteomes" id="UP000270296"/>
    </source>
</evidence>
<accession>A0A183J749</accession>
<dbReference type="WBParaSite" id="SBAD_0001208701-mRNA-1">
    <property type="protein sequence ID" value="SBAD_0001208701-mRNA-1"/>
    <property type="gene ID" value="SBAD_0001208701"/>
</dbReference>
<gene>
    <name evidence="1" type="ORF">SBAD_LOCUS11697</name>
</gene>
<evidence type="ECO:0000313" key="1">
    <source>
        <dbReference type="EMBL" id="VDP42205.1"/>
    </source>
</evidence>
<sequence length="131" mass="14839">MANEDRWNDAESASQQRSRYTLLAIQADREMPLYLVRKGSTRTKPRVEAYSRKLQHIRSERARLVDEGINYQLDIIGISSTRRKGSGILNHCWCKISYSGVDITKRAQADVGVQVECQRNGGNPLTEDATV</sequence>
<reference evidence="3" key="1">
    <citation type="submission" date="2016-06" db="UniProtKB">
        <authorList>
            <consortium name="WormBaseParasite"/>
        </authorList>
    </citation>
    <scope>IDENTIFICATION</scope>
</reference>
<evidence type="ECO:0000313" key="3">
    <source>
        <dbReference type="WBParaSite" id="SBAD_0001208701-mRNA-1"/>
    </source>
</evidence>
<reference evidence="1 2" key="2">
    <citation type="submission" date="2018-11" db="EMBL/GenBank/DDBJ databases">
        <authorList>
            <consortium name="Pathogen Informatics"/>
        </authorList>
    </citation>
    <scope>NUCLEOTIDE SEQUENCE [LARGE SCALE GENOMIC DNA]</scope>
</reference>
<protein>
    <submittedName>
        <fullName evidence="3">RNase H domain-containing protein</fullName>
    </submittedName>
</protein>
<dbReference type="Proteomes" id="UP000270296">
    <property type="component" value="Unassembled WGS sequence"/>
</dbReference>
<dbReference type="OrthoDB" id="5864900at2759"/>
<dbReference type="AlphaFoldDB" id="A0A183J749"/>
<name>A0A183J749_9BILA</name>
<dbReference type="EMBL" id="UZAM01016199">
    <property type="protein sequence ID" value="VDP42205.1"/>
    <property type="molecule type" value="Genomic_DNA"/>
</dbReference>
<keyword evidence="2" id="KW-1185">Reference proteome</keyword>
<organism evidence="3">
    <name type="scientific">Soboliphyme baturini</name>
    <dbReference type="NCBI Taxonomy" id="241478"/>
    <lineage>
        <taxon>Eukaryota</taxon>
        <taxon>Metazoa</taxon>
        <taxon>Ecdysozoa</taxon>
        <taxon>Nematoda</taxon>
        <taxon>Enoplea</taxon>
        <taxon>Dorylaimia</taxon>
        <taxon>Dioctophymatida</taxon>
        <taxon>Dioctophymatoidea</taxon>
        <taxon>Soboliphymatidae</taxon>
        <taxon>Soboliphyme</taxon>
    </lineage>
</organism>